<evidence type="ECO:0000259" key="2">
    <source>
        <dbReference type="Pfam" id="PF07282"/>
    </source>
</evidence>
<evidence type="ECO:0000313" key="4">
    <source>
        <dbReference type="Proteomes" id="UP000551353"/>
    </source>
</evidence>
<comment type="caution">
    <text evidence="3">The sequence shown here is derived from an EMBL/GenBank/DDBJ whole genome shotgun (WGS) entry which is preliminary data.</text>
</comment>
<sequence>METTLEVFMTGKNGREVHRQWPDEVKVQSRESQASFRCCQCGLRAHADHNAANNILRRNTASMIVEEGQLLSVEAMTIGGASCPLGNPPLASRGRC</sequence>
<protein>
    <recommendedName>
        <fullName evidence="2">Cas12f1-like TNB domain-containing protein</fullName>
    </recommendedName>
</protein>
<organism evidence="3 4">
    <name type="scientific">Rhizobium mongolense</name>
    <dbReference type="NCBI Taxonomy" id="57676"/>
    <lineage>
        <taxon>Bacteria</taxon>
        <taxon>Pseudomonadati</taxon>
        <taxon>Pseudomonadota</taxon>
        <taxon>Alphaproteobacteria</taxon>
        <taxon>Hyphomicrobiales</taxon>
        <taxon>Rhizobiaceae</taxon>
        <taxon>Rhizobium/Agrobacterium group</taxon>
        <taxon>Rhizobium</taxon>
    </lineage>
</organism>
<evidence type="ECO:0000313" key="3">
    <source>
        <dbReference type="EMBL" id="MBB4229367.1"/>
    </source>
</evidence>
<evidence type="ECO:0000256" key="1">
    <source>
        <dbReference type="ARBA" id="ARBA00023125"/>
    </source>
</evidence>
<keyword evidence="1" id="KW-0238">DNA-binding</keyword>
<keyword evidence="4" id="KW-1185">Reference proteome</keyword>
<proteinExistence type="predicted"/>
<name>A0ABR6IN98_9HYPH</name>
<accession>A0ABR6IN98</accession>
<dbReference type="InterPro" id="IPR010095">
    <property type="entry name" value="Cas12f1-like_TNB"/>
</dbReference>
<gene>
    <name evidence="3" type="ORF">GGD56_003218</name>
</gene>
<dbReference type="Pfam" id="PF07282">
    <property type="entry name" value="Cas12f1-like_TNB"/>
    <property type="match status" value="1"/>
</dbReference>
<dbReference type="Proteomes" id="UP000551353">
    <property type="component" value="Unassembled WGS sequence"/>
</dbReference>
<reference evidence="3 4" key="1">
    <citation type="submission" date="2020-08" db="EMBL/GenBank/DDBJ databases">
        <title>Genomic Encyclopedia of Type Strains, Phase IV (KMG-V): Genome sequencing to study the core and pangenomes of soil and plant-associated prokaryotes.</title>
        <authorList>
            <person name="Whitman W."/>
        </authorList>
    </citation>
    <scope>NUCLEOTIDE SEQUENCE [LARGE SCALE GENOMIC DNA]</scope>
    <source>
        <strain evidence="3 4">SEMIA 4087</strain>
    </source>
</reference>
<dbReference type="EMBL" id="JACIFX010000004">
    <property type="protein sequence ID" value="MBB4229367.1"/>
    <property type="molecule type" value="Genomic_DNA"/>
</dbReference>
<feature type="domain" description="Cas12f1-like TNB" evidence="2">
    <location>
        <begin position="31"/>
        <end position="55"/>
    </location>
</feature>